<keyword evidence="4" id="KW-1185">Reference proteome</keyword>
<dbReference type="InterPro" id="IPR005537">
    <property type="entry name" value="RAMP_III_fam"/>
</dbReference>
<organism evidence="3 4">
    <name type="scientific">Trichormus variabilis SAG 1403-4b</name>
    <dbReference type="NCBI Taxonomy" id="447716"/>
    <lineage>
        <taxon>Bacteria</taxon>
        <taxon>Bacillati</taxon>
        <taxon>Cyanobacteriota</taxon>
        <taxon>Cyanophyceae</taxon>
        <taxon>Nostocales</taxon>
        <taxon>Nostocaceae</taxon>
        <taxon>Trichormus</taxon>
    </lineage>
</organism>
<keyword evidence="1" id="KW-0051">Antiviral defense</keyword>
<dbReference type="EMBL" id="RSCM01000010">
    <property type="protein sequence ID" value="RUS95472.1"/>
    <property type="molecule type" value="Genomic_DNA"/>
</dbReference>
<evidence type="ECO:0000313" key="3">
    <source>
        <dbReference type="EMBL" id="RUS95472.1"/>
    </source>
</evidence>
<proteinExistence type="predicted"/>
<gene>
    <name evidence="3" type="ORF">DSM107003_31750</name>
</gene>
<sequence length="601" mass="68946">MSDSDLVPLMYRAQIEHRGKIQYTGNRGQQEEDQPASKWLNQWLKGCPPVPKAPDENVPKWKQKPQQTKVKIPQFGANVHTWEYTQSWRFVTNSGQDEGIIRPVIGAKGIPFYPGSSMKGAFLRACQQIAPDKLLDYCGGEVEEIIAGKTQKKTKPGVLRFHGGYPVDMSWGNTKRLLDLVHNQEERQVMRNENSSAKVQISLYQTKFKFGISRIKNNTHIHVDWNLVEKIWERALSDGIGSRTSAGYGRFEKIQDQNKIFVSSSKVLASVNLSGRGIVSTLLNGTTEFRPNMFKAALRGHTLRLLAGVTNDETTQRLTKELWGGFLQCNEESGSIVGKFGIDFQVKELLPDRHTYTPPAKRPQTMHLYNLKSGRLDIFAAKSSSEKDREFLTLLIKFSLLLGGFGKSWRRVHHDLFYQSYFDNNDKPMIGCHWLFTKLSESADYCITAPRGELDNIKTFLATIPDTVRNYFNLPSTNNHVNNWREVWHPQKVQVWGRIAEDKNDSQAVEWFHLDNFIKRTELTGRIGNREDPSKVSRIWHRMYPLYVKVDGQIMHKKNGDGNYKYVELLTIFTPDDLPKARDFLTFLNKGKNFTKLWGGN</sequence>
<protein>
    <recommendedName>
        <fullName evidence="2">CRISPR type III-associated protein domain-containing protein</fullName>
    </recommendedName>
</protein>
<name>A0A433UNU7_ANAVA</name>
<comment type="caution">
    <text evidence="3">The sequence shown here is derived from an EMBL/GenBank/DDBJ whole genome shotgun (WGS) entry which is preliminary data.</text>
</comment>
<accession>A0A433UNU7</accession>
<dbReference type="OrthoDB" id="9813956at2"/>
<dbReference type="AlphaFoldDB" id="A0A433UNU7"/>
<dbReference type="RefSeq" id="WP_127055064.1">
    <property type="nucleotide sequence ID" value="NZ_RSCM01000010.1"/>
</dbReference>
<dbReference type="Pfam" id="PF03787">
    <property type="entry name" value="RAMPs"/>
    <property type="match status" value="1"/>
</dbReference>
<evidence type="ECO:0000259" key="2">
    <source>
        <dbReference type="Pfam" id="PF03787"/>
    </source>
</evidence>
<feature type="domain" description="CRISPR type III-associated protein" evidence="2">
    <location>
        <begin position="107"/>
        <end position="252"/>
    </location>
</feature>
<dbReference type="Proteomes" id="UP000276103">
    <property type="component" value="Unassembled WGS sequence"/>
</dbReference>
<reference evidence="3 4" key="1">
    <citation type="journal article" date="2019" name="Genome Biol. Evol.">
        <title>Day and night: Metabolic profiles and evolutionary relationships of six axenic non-marine cyanobacteria.</title>
        <authorList>
            <person name="Will S.E."/>
            <person name="Henke P."/>
            <person name="Boedeker C."/>
            <person name="Huang S."/>
            <person name="Brinkmann H."/>
            <person name="Rohde M."/>
            <person name="Jarek M."/>
            <person name="Friedl T."/>
            <person name="Seufert S."/>
            <person name="Schumacher M."/>
            <person name="Overmann J."/>
            <person name="Neumann-Schaal M."/>
            <person name="Petersen J."/>
        </authorList>
    </citation>
    <scope>NUCLEOTIDE SEQUENCE [LARGE SCALE GENOMIC DNA]</scope>
    <source>
        <strain evidence="3 4">SAG 1403-4b</strain>
    </source>
</reference>
<dbReference type="GO" id="GO:0051607">
    <property type="term" value="P:defense response to virus"/>
    <property type="evidence" value="ECO:0007669"/>
    <property type="project" value="UniProtKB-KW"/>
</dbReference>
<evidence type="ECO:0000313" key="4">
    <source>
        <dbReference type="Proteomes" id="UP000276103"/>
    </source>
</evidence>
<evidence type="ECO:0000256" key="1">
    <source>
        <dbReference type="ARBA" id="ARBA00023118"/>
    </source>
</evidence>